<keyword evidence="11" id="KW-1185">Reference proteome</keyword>
<feature type="transmembrane region" description="Helical" evidence="8">
    <location>
        <begin position="679"/>
        <end position="701"/>
    </location>
</feature>
<feature type="transmembrane region" description="Helical" evidence="8">
    <location>
        <begin position="275"/>
        <end position="294"/>
    </location>
</feature>
<organism evidence="10 11">
    <name type="scientific">Staphylococcus argensis</name>
    <dbReference type="NCBI Taxonomy" id="1607738"/>
    <lineage>
        <taxon>Bacteria</taxon>
        <taxon>Bacillati</taxon>
        <taxon>Bacillota</taxon>
        <taxon>Bacilli</taxon>
        <taxon>Bacillales</taxon>
        <taxon>Staphylococcaceae</taxon>
        <taxon>Staphylococcus</taxon>
    </lineage>
</organism>
<comment type="caution">
    <text evidence="10">The sequence shown here is derived from an EMBL/GenBank/DDBJ whole genome shotgun (WGS) entry which is preliminary data.</text>
</comment>
<dbReference type="SUPFAM" id="SSF82866">
    <property type="entry name" value="Multidrug efflux transporter AcrB transmembrane domain"/>
    <property type="match status" value="2"/>
</dbReference>
<dbReference type="InterPro" id="IPR050545">
    <property type="entry name" value="Mycobact_MmpL"/>
</dbReference>
<feature type="domain" description="SSD" evidence="9">
    <location>
        <begin position="683"/>
        <end position="813"/>
    </location>
</feature>
<gene>
    <name evidence="10" type="ORF">CD039_07725</name>
</gene>
<dbReference type="AlphaFoldDB" id="A0A2K4FBY6"/>
<evidence type="ECO:0000313" key="10">
    <source>
        <dbReference type="EMBL" id="POA08870.1"/>
    </source>
</evidence>
<evidence type="ECO:0000256" key="8">
    <source>
        <dbReference type="SAM" id="Phobius"/>
    </source>
</evidence>
<dbReference type="OrthoDB" id="9782006at2"/>
<evidence type="ECO:0000313" key="11">
    <source>
        <dbReference type="Proteomes" id="UP000242712"/>
    </source>
</evidence>
<dbReference type="GO" id="GO:0005886">
    <property type="term" value="C:plasma membrane"/>
    <property type="evidence" value="ECO:0007669"/>
    <property type="project" value="UniProtKB-SubCell"/>
</dbReference>
<name>A0A2K4FBY6_9STAP</name>
<evidence type="ECO:0000256" key="6">
    <source>
        <dbReference type="ARBA" id="ARBA00023136"/>
    </source>
</evidence>
<dbReference type="EMBL" id="PPPX01000011">
    <property type="protein sequence ID" value="POA08870.1"/>
    <property type="molecule type" value="Genomic_DNA"/>
</dbReference>
<feature type="compositionally biased region" description="Polar residues" evidence="7">
    <location>
        <begin position="509"/>
        <end position="527"/>
    </location>
</feature>
<sequence length="831" mass="92035">MKTILKFRWLISIIVIIAVACAILFAPNLSKLASDNGNIVPPKDTTSQQYTEKLKDVGADSKSISAVIELDKKLDNDSKKDIKKYIDKIEDTKGVKDTISPFQNKDVEDKLVSKDKKAVMIPIDTDNDRNKTLDAAKDIKHLDNNFKGTYVTGNDIIFDDINKSVDDGLKTTEIVTFVLILVILFLVFRSVVTPFVPLVLIGLSYAFSQGILALLVKYADFPVSIYIQPFLVALLFGIGTDYCILLLNRYKEELGKDQSNFDAVYHTFKNGGRTILICAITVLVGFAALFFVRFELFRSAVGIAVGVLCMMIILFTLLPTILMLLGGKVFWPSKQASAHKDSKLWGKLGHFTSGKPFLALVIVLIIMVPIIIFAPNKITYDNTNEISDDYDSIKAINIIKDKFSEGQAFPVQIAIKDDDKLTTKKGINDLEALSQSIEKVKGVDKVNTITRPTGEPIKQLKATYQLNEMQKKIDDANDGLGQVNDGLGQMNSQVSPLTDSQKVQGLMMQGSQAPQQANQKVTQQAGQMSKGLQQSQQGISQVQDGQKKLQKRLKDMSKDDGINKSGMYITDDMLKNDKIKDSIDQYSDGNGKVLLLNVELSDDPFSKKAMNTVDSIHHTVDNQVKDTSFKDSTIEYGGKSSENNDLQKTIDNDMTKAIVLITIFLFIVLLIFERSIIMPLYMIASILITYYASIGIANLIFDNILGMGGLLLVVPFFSFVVLMALGVDYAIFLVNRFGEEVKGGKDIHDALLTAMRKMGVVIMTACIILIGTVAALYTSGAMTLMEIATVVILGLLIYNIFMLPLFIPAVAKSFGKGNWWPFKSPFDKREK</sequence>
<evidence type="ECO:0000256" key="7">
    <source>
        <dbReference type="SAM" id="MobiDB-lite"/>
    </source>
</evidence>
<evidence type="ECO:0000256" key="3">
    <source>
        <dbReference type="ARBA" id="ARBA00022475"/>
    </source>
</evidence>
<dbReference type="PROSITE" id="PS51257">
    <property type="entry name" value="PROKAR_LIPOPROTEIN"/>
    <property type="match status" value="1"/>
</dbReference>
<feature type="transmembrane region" description="Helical" evidence="8">
    <location>
        <begin position="7"/>
        <end position="26"/>
    </location>
</feature>
<dbReference type="GeneID" id="98298239"/>
<dbReference type="InterPro" id="IPR004869">
    <property type="entry name" value="MMPL_dom"/>
</dbReference>
<dbReference type="Pfam" id="PF03176">
    <property type="entry name" value="MMPL"/>
    <property type="match status" value="2"/>
</dbReference>
<dbReference type="RefSeq" id="WP_103371830.1">
    <property type="nucleotide sequence ID" value="NZ_CBCRVO010000003.1"/>
</dbReference>
<feature type="transmembrane region" description="Helical" evidence="8">
    <location>
        <begin position="713"/>
        <end position="737"/>
    </location>
</feature>
<feature type="transmembrane region" description="Helical" evidence="8">
    <location>
        <begin position="654"/>
        <end position="672"/>
    </location>
</feature>
<feature type="transmembrane region" description="Helical" evidence="8">
    <location>
        <begin position="199"/>
        <end position="219"/>
    </location>
</feature>
<feature type="transmembrane region" description="Helical" evidence="8">
    <location>
        <begin position="225"/>
        <end position="247"/>
    </location>
</feature>
<accession>A0A2K4FBY6</accession>
<evidence type="ECO:0000256" key="2">
    <source>
        <dbReference type="ARBA" id="ARBA00010157"/>
    </source>
</evidence>
<feature type="transmembrane region" description="Helical" evidence="8">
    <location>
        <begin position="300"/>
        <end position="325"/>
    </location>
</feature>
<dbReference type="PANTHER" id="PTHR33406">
    <property type="entry name" value="MEMBRANE PROTEIN MJ1562-RELATED"/>
    <property type="match status" value="1"/>
</dbReference>
<evidence type="ECO:0000256" key="5">
    <source>
        <dbReference type="ARBA" id="ARBA00022989"/>
    </source>
</evidence>
<dbReference type="PANTHER" id="PTHR33406:SF6">
    <property type="entry name" value="MEMBRANE PROTEIN YDGH-RELATED"/>
    <property type="match status" value="1"/>
</dbReference>
<keyword evidence="4 8" id="KW-0812">Transmembrane</keyword>
<dbReference type="Gene3D" id="1.20.1640.10">
    <property type="entry name" value="Multidrug efflux transporter AcrB transmembrane domain"/>
    <property type="match status" value="2"/>
</dbReference>
<feature type="transmembrane region" description="Helical" evidence="8">
    <location>
        <begin position="758"/>
        <end position="778"/>
    </location>
</feature>
<proteinExistence type="inferred from homology"/>
<comment type="subcellular location">
    <subcellularLocation>
        <location evidence="1">Cell membrane</location>
        <topology evidence="1">Multi-pass membrane protein</topology>
    </subcellularLocation>
</comment>
<dbReference type="Proteomes" id="UP000242712">
    <property type="component" value="Unassembled WGS sequence"/>
</dbReference>
<keyword evidence="5 8" id="KW-1133">Transmembrane helix</keyword>
<feature type="transmembrane region" description="Helical" evidence="8">
    <location>
        <begin position="357"/>
        <end position="374"/>
    </location>
</feature>
<reference evidence="10 11" key="1">
    <citation type="submission" date="2017-08" db="EMBL/GenBank/DDBJ databases">
        <title>Draft genome sequences of 64 type strains of genus Staph aureus.</title>
        <authorList>
            <person name="Cole K."/>
            <person name="Golubchik T."/>
            <person name="Russell J."/>
            <person name="Foster D."/>
            <person name="Llewelyn M."/>
            <person name="Wilson D."/>
            <person name="Crook D."/>
            <person name="Paul J."/>
        </authorList>
    </citation>
    <scope>NUCLEOTIDE SEQUENCE [LARGE SCALE GENOMIC DNA]</scope>
    <source>
        <strain evidence="10 11">DSM 29875</strain>
    </source>
</reference>
<dbReference type="PROSITE" id="PS50156">
    <property type="entry name" value="SSD"/>
    <property type="match status" value="1"/>
</dbReference>
<protein>
    <submittedName>
        <fullName evidence="10">MMPL family transporter</fullName>
    </submittedName>
</protein>
<feature type="region of interest" description="Disordered" evidence="7">
    <location>
        <begin position="509"/>
        <end position="544"/>
    </location>
</feature>
<feature type="transmembrane region" description="Helical" evidence="8">
    <location>
        <begin position="784"/>
        <end position="807"/>
    </location>
</feature>
<evidence type="ECO:0000256" key="1">
    <source>
        <dbReference type="ARBA" id="ARBA00004651"/>
    </source>
</evidence>
<comment type="similarity">
    <text evidence="2">Belongs to the resistance-nodulation-cell division (RND) (TC 2.A.6) family. MmpL subfamily.</text>
</comment>
<evidence type="ECO:0000259" key="9">
    <source>
        <dbReference type="PROSITE" id="PS50156"/>
    </source>
</evidence>
<dbReference type="InterPro" id="IPR000731">
    <property type="entry name" value="SSD"/>
</dbReference>
<feature type="compositionally biased region" description="Low complexity" evidence="7">
    <location>
        <begin position="529"/>
        <end position="544"/>
    </location>
</feature>
<evidence type="ECO:0000256" key="4">
    <source>
        <dbReference type="ARBA" id="ARBA00022692"/>
    </source>
</evidence>
<keyword evidence="3" id="KW-1003">Cell membrane</keyword>
<keyword evidence="6 8" id="KW-0472">Membrane</keyword>